<evidence type="ECO:0000313" key="1">
    <source>
        <dbReference type="EMBL" id="EXJ12151.1"/>
    </source>
</evidence>
<dbReference type="Proteomes" id="UP000019464">
    <property type="component" value="Unassembled WGS sequence"/>
</dbReference>
<name>W9V5D9_9GAMM</name>
<dbReference type="EMBL" id="AONB01000003">
    <property type="protein sequence ID" value="EXJ12151.1"/>
    <property type="molecule type" value="Genomic_DNA"/>
</dbReference>
<accession>W9V5D9</accession>
<reference evidence="2" key="1">
    <citation type="submission" date="2012-11" db="EMBL/GenBank/DDBJ databases">
        <authorList>
            <person name="Singh A."/>
            <person name="Pinnaka A.K."/>
            <person name="Vaidya B."/>
        </authorList>
    </citation>
    <scope>NUCLEOTIDE SEQUENCE [LARGE SCALE GENOMIC DNA]</scope>
    <source>
        <strain evidence="2">AK23</strain>
    </source>
</reference>
<evidence type="ECO:0000313" key="2">
    <source>
        <dbReference type="Proteomes" id="UP000019464"/>
    </source>
</evidence>
<sequence>MRCFALIFNSAREMRETRKQSVQTMLTIIILKD</sequence>
<keyword evidence="2" id="KW-1185">Reference proteome</keyword>
<reference evidence="1 2" key="2">
    <citation type="journal article" date="2015" name="Syst. Appl. Microbiol.">
        <title>Nitrincola nitratireducens sp. nov. isolated from a haloalkaline crater lake.</title>
        <authorList>
            <person name="Singh A."/>
            <person name="Vaidya B."/>
            <person name="Tanuku N.R."/>
            <person name="Pinnaka A.K."/>
        </authorList>
    </citation>
    <scope>NUCLEOTIDE SEQUENCE [LARGE SCALE GENOMIC DNA]</scope>
    <source>
        <strain evidence="1 2">AK23</strain>
    </source>
</reference>
<organism evidence="1 2">
    <name type="scientific">Nitrincola nitratireducens</name>
    <dbReference type="NCBI Taxonomy" id="1229521"/>
    <lineage>
        <taxon>Bacteria</taxon>
        <taxon>Pseudomonadati</taxon>
        <taxon>Pseudomonadota</taxon>
        <taxon>Gammaproteobacteria</taxon>
        <taxon>Oceanospirillales</taxon>
        <taxon>Oceanospirillaceae</taxon>
        <taxon>Nitrincola</taxon>
    </lineage>
</organism>
<comment type="caution">
    <text evidence="1">The sequence shown here is derived from an EMBL/GenBank/DDBJ whole genome shotgun (WGS) entry which is preliminary data.</text>
</comment>
<dbReference type="AlphaFoldDB" id="W9V5D9"/>
<gene>
    <name evidence="1" type="ORF">D791_01040</name>
</gene>
<proteinExistence type="predicted"/>
<protein>
    <submittedName>
        <fullName evidence="1">Uncharacterized protein</fullName>
    </submittedName>
</protein>